<reference evidence="5" key="1">
    <citation type="submission" date="2017-09" db="EMBL/GenBank/DDBJ databases">
        <authorList>
            <person name="Varghese N."/>
            <person name="Submissions S."/>
        </authorList>
    </citation>
    <scope>NUCLEOTIDE SEQUENCE [LARGE SCALE GENOMIC DNA]</scope>
    <source>
        <strain evidence="5">CGMCC 1.8913</strain>
    </source>
</reference>
<keyword evidence="1" id="KW-0560">Oxidoreductase</keyword>
<evidence type="ECO:0000256" key="2">
    <source>
        <dbReference type="ARBA" id="ARBA00023033"/>
    </source>
</evidence>
<evidence type="ECO:0000313" key="5">
    <source>
        <dbReference type="Proteomes" id="UP000219356"/>
    </source>
</evidence>
<name>A0A285MZH7_9BACI</name>
<dbReference type="InterPro" id="IPR050493">
    <property type="entry name" value="FAD-dep_Monooxygenase_BioMet"/>
</dbReference>
<dbReference type="EMBL" id="OBEK01000001">
    <property type="protein sequence ID" value="SNZ02599.1"/>
    <property type="molecule type" value="Genomic_DNA"/>
</dbReference>
<dbReference type="PRINTS" id="PR00420">
    <property type="entry name" value="RNGMNOXGNASE"/>
</dbReference>
<dbReference type="InterPro" id="IPR002938">
    <property type="entry name" value="FAD-bd"/>
</dbReference>
<proteinExistence type="predicted"/>
<dbReference type="SUPFAM" id="SSF51905">
    <property type="entry name" value="FAD/NAD(P)-binding domain"/>
    <property type="match status" value="1"/>
</dbReference>
<dbReference type="GO" id="GO:0004497">
    <property type="term" value="F:monooxygenase activity"/>
    <property type="evidence" value="ECO:0007669"/>
    <property type="project" value="UniProtKB-KW"/>
</dbReference>
<accession>A0A285MZH7</accession>
<dbReference type="Proteomes" id="UP000219356">
    <property type="component" value="Unassembled WGS sequence"/>
</dbReference>
<organism evidence="4 5">
    <name type="scientific">Terribacillus aidingensis</name>
    <dbReference type="NCBI Taxonomy" id="586416"/>
    <lineage>
        <taxon>Bacteria</taxon>
        <taxon>Bacillati</taxon>
        <taxon>Bacillota</taxon>
        <taxon>Bacilli</taxon>
        <taxon>Bacillales</taxon>
        <taxon>Bacillaceae</taxon>
        <taxon>Terribacillus</taxon>
    </lineage>
</organism>
<dbReference type="GO" id="GO:0071949">
    <property type="term" value="F:FAD binding"/>
    <property type="evidence" value="ECO:0007669"/>
    <property type="project" value="InterPro"/>
</dbReference>
<evidence type="ECO:0000259" key="3">
    <source>
        <dbReference type="Pfam" id="PF01494"/>
    </source>
</evidence>
<sequence length="374" mass="41488">MQKGLKNATVIGAGIGGLSAAIALRKTGLDVTVYERNTKDHAGGTGITQPQNVFSVLKDLDIYEECLKSGVQLDYMEMLDKEGNLLFEANEKFIDKEGPGRNAIWRSTLKDVLLSKALSLGVNAEWEKNLINYKENEHNVSLSFHDETQITTDLLVSFDGIRSNVRDIMLGRTVSPQYLGMGAWRIPITFEKNALSKKGFIMKDGTTKLGVFPLTDTDGYAFILTPVPADYWDEEEKRYDTVRNMLEPFHGKGDFIKTCFTRDTPIIFSPIEEVVLKEKWYTNRVVIGGDAAHASAPTLAQGAAMALEDASVLGQEISKVSSLAQALHAYYTRRFPRANAIQSFSSEVIRNELAGNFNQAEIIAKSNSILQQAY</sequence>
<dbReference type="PANTHER" id="PTHR13789">
    <property type="entry name" value="MONOOXYGENASE"/>
    <property type="match status" value="1"/>
</dbReference>
<dbReference type="AlphaFoldDB" id="A0A285MZH7"/>
<evidence type="ECO:0000313" key="4">
    <source>
        <dbReference type="EMBL" id="SNZ02599.1"/>
    </source>
</evidence>
<dbReference type="RefSeq" id="WP_097038335.1">
    <property type="nucleotide sequence ID" value="NZ_OBEK01000001.1"/>
</dbReference>
<evidence type="ECO:0000256" key="1">
    <source>
        <dbReference type="ARBA" id="ARBA00023002"/>
    </source>
</evidence>
<keyword evidence="2" id="KW-0503">Monooxygenase</keyword>
<dbReference type="OrthoDB" id="9766816at2"/>
<gene>
    <name evidence="4" type="ORF">SAMN05421503_0150</name>
</gene>
<dbReference type="Pfam" id="PF01494">
    <property type="entry name" value="FAD_binding_3"/>
    <property type="match status" value="1"/>
</dbReference>
<keyword evidence="5" id="KW-1185">Reference proteome</keyword>
<dbReference type="Gene3D" id="3.50.50.60">
    <property type="entry name" value="FAD/NAD(P)-binding domain"/>
    <property type="match status" value="1"/>
</dbReference>
<protein>
    <submittedName>
        <fullName evidence="4">2-polyprenyl-6-methoxyphenol hydroxylase</fullName>
    </submittedName>
</protein>
<dbReference type="InterPro" id="IPR036188">
    <property type="entry name" value="FAD/NAD-bd_sf"/>
</dbReference>
<dbReference type="PANTHER" id="PTHR13789:SF309">
    <property type="entry name" value="PUTATIVE (AFU_ORTHOLOGUE AFUA_6G14510)-RELATED"/>
    <property type="match status" value="1"/>
</dbReference>
<feature type="domain" description="FAD-binding" evidence="3">
    <location>
        <begin position="9"/>
        <end position="344"/>
    </location>
</feature>